<organism evidence="1 2">
    <name type="scientific">Sulfurirhabdus autotrophica</name>
    <dbReference type="NCBI Taxonomy" id="1706046"/>
    <lineage>
        <taxon>Bacteria</taxon>
        <taxon>Pseudomonadati</taxon>
        <taxon>Pseudomonadota</taxon>
        <taxon>Betaproteobacteria</taxon>
        <taxon>Nitrosomonadales</taxon>
        <taxon>Sulfuricellaceae</taxon>
        <taxon>Sulfurirhabdus</taxon>
    </lineage>
</organism>
<dbReference type="AlphaFoldDB" id="A0A4V2W2A2"/>
<comment type="caution">
    <text evidence="1">The sequence shown here is derived from an EMBL/GenBank/DDBJ whole genome shotgun (WGS) entry which is preliminary data.</text>
</comment>
<gene>
    <name evidence="1" type="ORF">EDC63_1054</name>
</gene>
<accession>A0A4V2W2A2</accession>
<proteinExistence type="predicted"/>
<keyword evidence="2" id="KW-1185">Reference proteome</keyword>
<sequence length="111" mass="12266">MNIAIIIYSNDSETVWNAFRFANTSLVYSNQVTVFLLGKGVESGMVSTLQFDIQEQISLFKESGGLMVGCGVCCENRKDEMPSLTEDLDCEMGSMQQLYGIVAEADKVITF</sequence>
<dbReference type="OrthoDB" id="9801500at2"/>
<dbReference type="SUPFAM" id="SSF75169">
    <property type="entry name" value="DsrEFH-like"/>
    <property type="match status" value="1"/>
</dbReference>
<name>A0A4V2W2A2_9PROT</name>
<dbReference type="Pfam" id="PF02635">
    <property type="entry name" value="DsrE"/>
    <property type="match status" value="1"/>
</dbReference>
<dbReference type="Gene3D" id="3.40.1260.10">
    <property type="entry name" value="DsrEFH-like"/>
    <property type="match status" value="1"/>
</dbReference>
<dbReference type="InterPro" id="IPR027396">
    <property type="entry name" value="DsrEFH-like"/>
</dbReference>
<evidence type="ECO:0000313" key="2">
    <source>
        <dbReference type="Proteomes" id="UP000295367"/>
    </source>
</evidence>
<evidence type="ECO:0000313" key="1">
    <source>
        <dbReference type="EMBL" id="TCV87339.1"/>
    </source>
</evidence>
<protein>
    <submittedName>
        <fullName evidence="1">Uncharacterized protein involved in oxidation of intracellular sulfur</fullName>
    </submittedName>
</protein>
<dbReference type="Proteomes" id="UP000295367">
    <property type="component" value="Unassembled WGS sequence"/>
</dbReference>
<dbReference type="EMBL" id="SMCO01000005">
    <property type="protein sequence ID" value="TCV87339.1"/>
    <property type="molecule type" value="Genomic_DNA"/>
</dbReference>
<dbReference type="RefSeq" id="WP_124945665.1">
    <property type="nucleotide sequence ID" value="NZ_BHVT01000017.1"/>
</dbReference>
<dbReference type="InterPro" id="IPR003787">
    <property type="entry name" value="Sulphur_relay_DsrE/F-like"/>
</dbReference>
<reference evidence="1 2" key="1">
    <citation type="submission" date="2019-03" db="EMBL/GenBank/DDBJ databases">
        <title>Genomic Encyclopedia of Type Strains, Phase IV (KMG-IV): sequencing the most valuable type-strain genomes for metagenomic binning, comparative biology and taxonomic classification.</title>
        <authorList>
            <person name="Goeker M."/>
        </authorList>
    </citation>
    <scope>NUCLEOTIDE SEQUENCE [LARGE SCALE GENOMIC DNA]</scope>
    <source>
        <strain evidence="1 2">DSM 100309</strain>
    </source>
</reference>